<dbReference type="RefSeq" id="WP_249903091.1">
    <property type="nucleotide sequence ID" value="NZ_JAMGBA010000001.1"/>
</dbReference>
<sequence length="182" mass="20186">MSVASIIRSRTRHEHVRTEVIYTDFDLQTRQGYKRFLIAQASASLAVEQSLEKAGVADVVDDWPDRRRSHLIYDDLDELSIGAIRIQPPTSLGSWAEILGAVYVLEGSRLGGKVLRKQVFQSAPTRFLDAQGKPGAWRAFLAELETRLTGHQEIDLAVSAARGVFATYQAAGREAAEIPLEH</sequence>
<organism evidence="1 2">
    <name type="scientific">Sphingomonas caseinilyticus</name>
    <dbReference type="NCBI Taxonomy" id="2908205"/>
    <lineage>
        <taxon>Bacteria</taxon>
        <taxon>Pseudomonadati</taxon>
        <taxon>Pseudomonadota</taxon>
        <taxon>Alphaproteobacteria</taxon>
        <taxon>Sphingomonadales</taxon>
        <taxon>Sphingomonadaceae</taxon>
        <taxon>Sphingomonas</taxon>
    </lineage>
</organism>
<accession>A0ABT0RRV1</accession>
<proteinExistence type="predicted"/>
<evidence type="ECO:0000313" key="2">
    <source>
        <dbReference type="Proteomes" id="UP001203410"/>
    </source>
</evidence>
<protein>
    <submittedName>
        <fullName evidence="1">Biliverdin-producing heme oxygenase</fullName>
    </submittedName>
</protein>
<evidence type="ECO:0000313" key="1">
    <source>
        <dbReference type="EMBL" id="MCL6697734.1"/>
    </source>
</evidence>
<dbReference type="SUPFAM" id="SSF48613">
    <property type="entry name" value="Heme oxygenase-like"/>
    <property type="match status" value="1"/>
</dbReference>
<dbReference type="Gene3D" id="1.20.910.10">
    <property type="entry name" value="Heme oxygenase-like"/>
    <property type="match status" value="1"/>
</dbReference>
<dbReference type="Proteomes" id="UP001203410">
    <property type="component" value="Unassembled WGS sequence"/>
</dbReference>
<name>A0ABT0RRV1_9SPHN</name>
<reference evidence="1 2" key="1">
    <citation type="submission" date="2022-05" db="EMBL/GenBank/DDBJ databases">
        <authorList>
            <person name="Jo J.-H."/>
            <person name="Im W.-T."/>
        </authorList>
    </citation>
    <scope>NUCLEOTIDE SEQUENCE [LARGE SCALE GENOMIC DNA]</scope>
    <source>
        <strain evidence="1 2">NSE70-1</strain>
    </source>
</reference>
<gene>
    <name evidence="1" type="ORF">LZ496_02910</name>
</gene>
<comment type="caution">
    <text evidence="1">The sequence shown here is derived from an EMBL/GenBank/DDBJ whole genome shotgun (WGS) entry which is preliminary data.</text>
</comment>
<keyword evidence="2" id="KW-1185">Reference proteome</keyword>
<dbReference type="CDD" id="cd19166">
    <property type="entry name" value="HemeO-bac"/>
    <property type="match status" value="1"/>
</dbReference>
<dbReference type="EMBL" id="JAMGBA010000001">
    <property type="protein sequence ID" value="MCL6697734.1"/>
    <property type="molecule type" value="Genomic_DNA"/>
</dbReference>
<dbReference type="InterPro" id="IPR016084">
    <property type="entry name" value="Haem_Oase-like_multi-hlx"/>
</dbReference>